<dbReference type="InterPro" id="IPR032567">
    <property type="entry name" value="RTL1-rel"/>
</dbReference>
<dbReference type="Pfam" id="PF03732">
    <property type="entry name" value="Retrotrans_gag"/>
    <property type="match status" value="1"/>
</dbReference>
<keyword evidence="1" id="KW-0862">Zinc</keyword>
<dbReference type="GO" id="GO:0003676">
    <property type="term" value="F:nucleic acid binding"/>
    <property type="evidence" value="ECO:0007669"/>
    <property type="project" value="InterPro"/>
</dbReference>
<dbReference type="Pfam" id="PF00098">
    <property type="entry name" value="zf-CCHC"/>
    <property type="match status" value="1"/>
</dbReference>
<dbReference type="GO" id="GO:0008270">
    <property type="term" value="F:zinc ion binding"/>
    <property type="evidence" value="ECO:0007669"/>
    <property type="project" value="UniProtKB-KW"/>
</dbReference>
<evidence type="ECO:0000259" key="3">
    <source>
        <dbReference type="PROSITE" id="PS50158"/>
    </source>
</evidence>
<feature type="domain" description="CCHC-type" evidence="3">
    <location>
        <begin position="198"/>
        <end position="211"/>
    </location>
</feature>
<feature type="compositionally biased region" description="Gly residues" evidence="2">
    <location>
        <begin position="132"/>
        <end position="142"/>
    </location>
</feature>
<dbReference type="SUPFAM" id="SSF50630">
    <property type="entry name" value="Acid proteases"/>
    <property type="match status" value="1"/>
</dbReference>
<dbReference type="EMBL" id="KQ484300">
    <property type="protein sequence ID" value="KYP35888.1"/>
    <property type="molecule type" value="Genomic_DNA"/>
</dbReference>
<dbReference type="PANTHER" id="PTHR15503">
    <property type="entry name" value="LDOC1 RELATED"/>
    <property type="match status" value="1"/>
</dbReference>
<proteinExistence type="predicted"/>
<evidence type="ECO:0000256" key="2">
    <source>
        <dbReference type="SAM" id="MobiDB-lite"/>
    </source>
</evidence>
<dbReference type="OMA" id="IDEMQAS"/>
<dbReference type="InterPro" id="IPR001878">
    <property type="entry name" value="Znf_CCHC"/>
</dbReference>
<dbReference type="InterPro" id="IPR021109">
    <property type="entry name" value="Peptidase_aspartic_dom_sf"/>
</dbReference>
<sequence length="451" mass="49208">MLTGEAEYWWRGTSQMMFDHGVVVDWVFFKRAFLEKYFPESVKHAREAEFMRLQQGGMSVTVSAMRFEHLALFYTQAISKAWKCRKFAEGLKFDLRRVVVPMAITEFPALVEKAKVVEGLESVGKPTKTVGGPVGSKSGGGSQRKPYDRPQSQQGGAVIRKPTDIARSGSQSGAATLRCYRCGGAHTVRECSHPGNVCFRCGRLGHISRDCQTPPTSSGSAPRPPRPTAAGIVFALSGVEASTSSDLVKGKGKAAGEDVLFLFDFGATHSFISVDCVGRLGLSVSALHVDLSVSTPTSVSVVTSKMCVRCPIEVFGRRFRVNLIILPMVDIDIILGMDWLSAHHILIDCARRDLVFPHLEDEVLVSAGQVEQLMRDGAECFMLFAALSVEIERANTGIEIVSEFPKVFPDDVPGLPPMRDVEFIIDLVLGAGPVSVAPYRMAPAELLELKK</sequence>
<dbReference type="SMART" id="SM00343">
    <property type="entry name" value="ZnF_C2HC"/>
    <property type="match status" value="2"/>
</dbReference>
<reference evidence="4" key="1">
    <citation type="journal article" date="2012" name="Nat. Biotechnol.">
        <title>Draft genome sequence of pigeonpea (Cajanus cajan), an orphan legume crop of resource-poor farmers.</title>
        <authorList>
            <person name="Varshney R.K."/>
            <person name="Chen W."/>
            <person name="Li Y."/>
            <person name="Bharti A.K."/>
            <person name="Saxena R.K."/>
            <person name="Schlueter J.A."/>
            <person name="Donoghue M.T."/>
            <person name="Azam S."/>
            <person name="Fan G."/>
            <person name="Whaley A.M."/>
            <person name="Farmer A.D."/>
            <person name="Sheridan J."/>
            <person name="Iwata A."/>
            <person name="Tuteja R."/>
            <person name="Penmetsa R.V."/>
            <person name="Wu W."/>
            <person name="Upadhyaya H.D."/>
            <person name="Yang S.P."/>
            <person name="Shah T."/>
            <person name="Saxena K.B."/>
            <person name="Michael T."/>
            <person name="McCombie W.R."/>
            <person name="Yang B."/>
            <person name="Zhang G."/>
            <person name="Yang H."/>
            <person name="Wang J."/>
            <person name="Spillane C."/>
            <person name="Cook D.R."/>
            <person name="May G.D."/>
            <person name="Xu X."/>
            <person name="Jackson S.A."/>
        </authorList>
    </citation>
    <scope>NUCLEOTIDE SEQUENCE [LARGE SCALE GENOMIC DNA]</scope>
</reference>
<evidence type="ECO:0000256" key="1">
    <source>
        <dbReference type="PROSITE-ProRule" id="PRU00047"/>
    </source>
</evidence>
<dbReference type="Gene3D" id="2.40.70.10">
    <property type="entry name" value="Acid Proteases"/>
    <property type="match status" value="1"/>
</dbReference>
<dbReference type="Pfam" id="PF08284">
    <property type="entry name" value="RVP_2"/>
    <property type="match status" value="1"/>
</dbReference>
<dbReference type="AlphaFoldDB" id="A0A151QZV2"/>
<keyword evidence="5" id="KW-1185">Reference proteome</keyword>
<accession>A0A151QZV2</accession>
<dbReference type="CDD" id="cd00303">
    <property type="entry name" value="retropepsin_like"/>
    <property type="match status" value="1"/>
</dbReference>
<protein>
    <recommendedName>
        <fullName evidence="3">CCHC-type domain-containing protein</fullName>
    </recommendedName>
</protein>
<feature type="region of interest" description="Disordered" evidence="2">
    <location>
        <begin position="125"/>
        <end position="169"/>
    </location>
</feature>
<keyword evidence="1" id="KW-0863">Zinc-finger</keyword>
<name>A0A151QZV2_CAJCA</name>
<dbReference type="Proteomes" id="UP000075243">
    <property type="component" value="Unassembled WGS sequence"/>
</dbReference>
<dbReference type="Gramene" id="C.cajan_41221.t">
    <property type="protein sequence ID" value="C.cajan_41221.t.cds1"/>
    <property type="gene ID" value="C.cajan_41221"/>
</dbReference>
<keyword evidence="1" id="KW-0479">Metal-binding</keyword>
<gene>
    <name evidence="4" type="ORF">KK1_043031</name>
</gene>
<evidence type="ECO:0000313" key="4">
    <source>
        <dbReference type="EMBL" id="KYP35888.1"/>
    </source>
</evidence>
<dbReference type="PANTHER" id="PTHR15503:SF45">
    <property type="entry name" value="RNA-DIRECTED DNA POLYMERASE HOMOLOG"/>
    <property type="match status" value="1"/>
</dbReference>
<evidence type="ECO:0000313" key="5">
    <source>
        <dbReference type="Proteomes" id="UP000075243"/>
    </source>
</evidence>
<organism evidence="4 5">
    <name type="scientific">Cajanus cajan</name>
    <name type="common">Pigeon pea</name>
    <name type="synonym">Cajanus indicus</name>
    <dbReference type="NCBI Taxonomy" id="3821"/>
    <lineage>
        <taxon>Eukaryota</taxon>
        <taxon>Viridiplantae</taxon>
        <taxon>Streptophyta</taxon>
        <taxon>Embryophyta</taxon>
        <taxon>Tracheophyta</taxon>
        <taxon>Spermatophyta</taxon>
        <taxon>Magnoliopsida</taxon>
        <taxon>eudicotyledons</taxon>
        <taxon>Gunneridae</taxon>
        <taxon>Pentapetalae</taxon>
        <taxon>rosids</taxon>
        <taxon>fabids</taxon>
        <taxon>Fabales</taxon>
        <taxon>Fabaceae</taxon>
        <taxon>Papilionoideae</taxon>
        <taxon>50 kb inversion clade</taxon>
        <taxon>NPAAA clade</taxon>
        <taxon>indigoferoid/millettioid clade</taxon>
        <taxon>Phaseoleae</taxon>
        <taxon>Cajanus</taxon>
    </lineage>
</organism>
<dbReference type="InterPro" id="IPR036875">
    <property type="entry name" value="Znf_CCHC_sf"/>
</dbReference>
<dbReference type="PROSITE" id="PS50158">
    <property type="entry name" value="ZF_CCHC"/>
    <property type="match status" value="1"/>
</dbReference>
<dbReference type="Gene3D" id="4.10.60.10">
    <property type="entry name" value="Zinc finger, CCHC-type"/>
    <property type="match status" value="1"/>
</dbReference>
<dbReference type="InterPro" id="IPR005162">
    <property type="entry name" value="Retrotrans_gag_dom"/>
</dbReference>
<dbReference type="SUPFAM" id="SSF57756">
    <property type="entry name" value="Retrovirus zinc finger-like domains"/>
    <property type="match status" value="1"/>
</dbReference>